<reference evidence="1" key="1">
    <citation type="submission" date="2018-11" db="EMBL/GenBank/DDBJ databases">
        <authorList>
            <person name="Alioto T."/>
            <person name="Alioto T."/>
        </authorList>
    </citation>
    <scope>NUCLEOTIDE SEQUENCE</scope>
</reference>
<name>A0A8B6CDJ9_MYTGA</name>
<organism evidence="1 2">
    <name type="scientific">Mytilus galloprovincialis</name>
    <name type="common">Mediterranean mussel</name>
    <dbReference type="NCBI Taxonomy" id="29158"/>
    <lineage>
        <taxon>Eukaryota</taxon>
        <taxon>Metazoa</taxon>
        <taxon>Spiralia</taxon>
        <taxon>Lophotrochozoa</taxon>
        <taxon>Mollusca</taxon>
        <taxon>Bivalvia</taxon>
        <taxon>Autobranchia</taxon>
        <taxon>Pteriomorphia</taxon>
        <taxon>Mytilida</taxon>
        <taxon>Mytiloidea</taxon>
        <taxon>Mytilidae</taxon>
        <taxon>Mytilinae</taxon>
        <taxon>Mytilus</taxon>
    </lineage>
</organism>
<protein>
    <submittedName>
        <fullName evidence="1">Uncharacterized protein</fullName>
    </submittedName>
</protein>
<accession>A0A8B6CDJ9</accession>
<gene>
    <name evidence="1" type="ORF">MGAL_10B002997</name>
</gene>
<dbReference type="Proteomes" id="UP000596742">
    <property type="component" value="Unassembled WGS sequence"/>
</dbReference>
<sequence length="116" mass="13748">MRWVKAYRQEVFNVLVNTNIGVERQKKALKYVYLDMKKKKSLSQLLPTILTKFLPDSYIKYLRLNAAASALARGFGEDIPDFLKNRPRKFIDHCFPRWEQIFQAVTLMRFQTATFL</sequence>
<evidence type="ECO:0000313" key="2">
    <source>
        <dbReference type="Proteomes" id="UP000596742"/>
    </source>
</evidence>
<comment type="caution">
    <text evidence="1">The sequence shown here is derived from an EMBL/GenBank/DDBJ whole genome shotgun (WGS) entry which is preliminary data.</text>
</comment>
<evidence type="ECO:0000313" key="1">
    <source>
        <dbReference type="EMBL" id="VDI02948.1"/>
    </source>
</evidence>
<keyword evidence="2" id="KW-1185">Reference proteome</keyword>
<proteinExistence type="predicted"/>
<dbReference type="EMBL" id="UYJE01001535">
    <property type="protein sequence ID" value="VDI02948.1"/>
    <property type="molecule type" value="Genomic_DNA"/>
</dbReference>
<dbReference type="AlphaFoldDB" id="A0A8B6CDJ9"/>
<dbReference type="PANTHER" id="PTHR47456">
    <property type="entry name" value="PHD-TYPE DOMAIN-CONTAINING PROTEIN"/>
    <property type="match status" value="1"/>
</dbReference>
<dbReference type="OrthoDB" id="5989247at2759"/>